<protein>
    <recommendedName>
        <fullName evidence="5">SAM-dependent MTase RsmB/NOP-type domain-containing protein</fullName>
    </recommendedName>
</protein>
<feature type="non-terminal residue" evidence="6">
    <location>
        <position position="257"/>
    </location>
</feature>
<feature type="domain" description="SAM-dependent MTase RsmB/NOP-type" evidence="5">
    <location>
        <begin position="100"/>
        <end position="257"/>
    </location>
</feature>
<dbReference type="SUPFAM" id="SSF53335">
    <property type="entry name" value="S-adenosyl-L-methionine-dependent methyltransferases"/>
    <property type="match status" value="1"/>
</dbReference>
<dbReference type="AlphaFoldDB" id="X0WYR4"/>
<keyword evidence="4" id="KW-0694">RNA-binding</keyword>
<comment type="caution">
    <text evidence="6">The sequence shown here is derived from an EMBL/GenBank/DDBJ whole genome shotgun (WGS) entry which is preliminary data.</text>
</comment>
<feature type="non-terminal residue" evidence="6">
    <location>
        <position position="1"/>
    </location>
</feature>
<dbReference type="InterPro" id="IPR001678">
    <property type="entry name" value="MeTrfase_RsmB-F_NOP2_dom"/>
</dbReference>
<dbReference type="InterPro" id="IPR029063">
    <property type="entry name" value="SAM-dependent_MTases_sf"/>
</dbReference>
<dbReference type="PRINTS" id="PR02008">
    <property type="entry name" value="RCMTFAMILY"/>
</dbReference>
<organism evidence="6">
    <name type="scientific">marine sediment metagenome</name>
    <dbReference type="NCBI Taxonomy" id="412755"/>
    <lineage>
        <taxon>unclassified sequences</taxon>
        <taxon>metagenomes</taxon>
        <taxon>ecological metagenomes</taxon>
    </lineage>
</organism>
<dbReference type="Gene3D" id="3.40.50.150">
    <property type="entry name" value="Vaccinia Virus protein VP39"/>
    <property type="match status" value="1"/>
</dbReference>
<dbReference type="PROSITE" id="PS51686">
    <property type="entry name" value="SAM_MT_RSMB_NOP"/>
    <property type="match status" value="1"/>
</dbReference>
<dbReference type="InterPro" id="IPR023267">
    <property type="entry name" value="RCMT"/>
</dbReference>
<dbReference type="InterPro" id="IPR049560">
    <property type="entry name" value="MeTrfase_RsmB-F_NOP2_cat"/>
</dbReference>
<evidence type="ECO:0000259" key="5">
    <source>
        <dbReference type="PROSITE" id="PS51686"/>
    </source>
</evidence>
<dbReference type="Gene3D" id="1.10.940.10">
    <property type="entry name" value="NusB-like"/>
    <property type="match status" value="1"/>
</dbReference>
<dbReference type="PANTHER" id="PTHR22807:SF61">
    <property type="entry name" value="NOL1_NOP2_SUN FAMILY PROTEIN _ ANTITERMINATION NUSB DOMAIN-CONTAINING PROTEIN"/>
    <property type="match status" value="1"/>
</dbReference>
<dbReference type="GO" id="GO:0003723">
    <property type="term" value="F:RNA binding"/>
    <property type="evidence" value="ECO:0007669"/>
    <property type="project" value="UniProtKB-KW"/>
</dbReference>
<evidence type="ECO:0000256" key="3">
    <source>
        <dbReference type="ARBA" id="ARBA00022691"/>
    </source>
</evidence>
<keyword evidence="1" id="KW-0489">Methyltransferase</keyword>
<dbReference type="GO" id="GO:0008173">
    <property type="term" value="F:RNA methyltransferase activity"/>
    <property type="evidence" value="ECO:0007669"/>
    <property type="project" value="InterPro"/>
</dbReference>
<evidence type="ECO:0000256" key="2">
    <source>
        <dbReference type="ARBA" id="ARBA00022679"/>
    </source>
</evidence>
<keyword evidence="2" id="KW-0808">Transferase</keyword>
<dbReference type="GO" id="GO:0001510">
    <property type="term" value="P:RNA methylation"/>
    <property type="evidence" value="ECO:0007669"/>
    <property type="project" value="InterPro"/>
</dbReference>
<name>X0WYR4_9ZZZZ</name>
<evidence type="ECO:0000256" key="1">
    <source>
        <dbReference type="ARBA" id="ARBA00022603"/>
    </source>
</evidence>
<proteinExistence type="predicted"/>
<reference evidence="6" key="1">
    <citation type="journal article" date="2014" name="Front. Microbiol.">
        <title>High frequency of phylogenetically diverse reductive dehalogenase-homologous genes in deep subseafloor sedimentary metagenomes.</title>
        <authorList>
            <person name="Kawai M."/>
            <person name="Futagami T."/>
            <person name="Toyoda A."/>
            <person name="Takaki Y."/>
            <person name="Nishi S."/>
            <person name="Hori S."/>
            <person name="Arai W."/>
            <person name="Tsubouchi T."/>
            <person name="Morono Y."/>
            <person name="Uchiyama I."/>
            <person name="Ito T."/>
            <person name="Fujiyama A."/>
            <person name="Inagaki F."/>
            <person name="Takami H."/>
        </authorList>
    </citation>
    <scope>NUCLEOTIDE SEQUENCE</scope>
    <source>
        <strain evidence="6">Expedition CK06-06</strain>
    </source>
</reference>
<gene>
    <name evidence="6" type="ORF">S01H1_56365</name>
</gene>
<dbReference type="InterPro" id="IPR035926">
    <property type="entry name" value="NusB-like_sf"/>
</dbReference>
<keyword evidence="3" id="KW-0949">S-adenosyl-L-methionine</keyword>
<dbReference type="PANTHER" id="PTHR22807">
    <property type="entry name" value="NOP2 YEAST -RELATED NOL1/NOP2/FMU SUN DOMAIN-CONTAINING"/>
    <property type="match status" value="1"/>
</dbReference>
<sequence>PVFAAGNQAVELARRHVGHRSPGMVNALLRRLTQAIEARRVPWERLNPRQLRVSWDQACAFESDVLPEADPASDHVEHLAAATGERPRRYHSLVERFGPERAEALAWACQALPVTVLQRQVLRINSGVFQEQVRASCGEVAECTTDAAFLPPTVNVVALPLFREGRAYVQDMTAHAAASLLEPRPGERVLDLCAAPGGKSIVLAQQMNDRGEVIACDASPDRILQVHANVARLELTCIRTHLIRTSDASESDLAGEF</sequence>
<evidence type="ECO:0000313" key="6">
    <source>
        <dbReference type="EMBL" id="GAG17886.1"/>
    </source>
</evidence>
<dbReference type="CDD" id="cd02440">
    <property type="entry name" value="AdoMet_MTases"/>
    <property type="match status" value="1"/>
</dbReference>
<accession>X0WYR4</accession>
<evidence type="ECO:0000256" key="4">
    <source>
        <dbReference type="ARBA" id="ARBA00022884"/>
    </source>
</evidence>
<dbReference type="Pfam" id="PF01189">
    <property type="entry name" value="Methyltr_RsmB-F"/>
    <property type="match status" value="1"/>
</dbReference>
<dbReference type="EMBL" id="BARS01036697">
    <property type="protein sequence ID" value="GAG17886.1"/>
    <property type="molecule type" value="Genomic_DNA"/>
</dbReference>
<dbReference type="SUPFAM" id="SSF48013">
    <property type="entry name" value="NusB-like"/>
    <property type="match status" value="1"/>
</dbReference>